<dbReference type="InterPro" id="IPR036259">
    <property type="entry name" value="MFS_trans_sf"/>
</dbReference>
<evidence type="ECO:0000259" key="8">
    <source>
        <dbReference type="PROSITE" id="PS50850"/>
    </source>
</evidence>
<evidence type="ECO:0000256" key="2">
    <source>
        <dbReference type="ARBA" id="ARBA00022448"/>
    </source>
</evidence>
<feature type="domain" description="Major facilitator superfamily (MFS) profile" evidence="8">
    <location>
        <begin position="260"/>
        <end position="449"/>
    </location>
</feature>
<gene>
    <name evidence="9" type="primary">mrx(A)</name>
    <name evidence="9" type="ORF">GCM10009749_10710</name>
</gene>
<evidence type="ECO:0000256" key="5">
    <source>
        <dbReference type="ARBA" id="ARBA00022989"/>
    </source>
</evidence>
<feature type="transmembrane region" description="Helical" evidence="7">
    <location>
        <begin position="202"/>
        <end position="221"/>
    </location>
</feature>
<dbReference type="InterPro" id="IPR020846">
    <property type="entry name" value="MFS_dom"/>
</dbReference>
<accession>A0ABN2LZI0</accession>
<keyword evidence="6 7" id="KW-0472">Membrane</keyword>
<evidence type="ECO:0000313" key="10">
    <source>
        <dbReference type="Proteomes" id="UP001500002"/>
    </source>
</evidence>
<keyword evidence="5 7" id="KW-1133">Transmembrane helix</keyword>
<feature type="transmembrane region" description="Helical" evidence="7">
    <location>
        <begin position="385"/>
        <end position="407"/>
    </location>
</feature>
<evidence type="ECO:0000256" key="4">
    <source>
        <dbReference type="ARBA" id="ARBA00022692"/>
    </source>
</evidence>
<evidence type="ECO:0000313" key="9">
    <source>
        <dbReference type="EMBL" id="GAA1804453.1"/>
    </source>
</evidence>
<dbReference type="PANTHER" id="PTHR23513:SF6">
    <property type="entry name" value="MAJOR FACILITATOR SUPERFAMILY ASSOCIATED DOMAIN-CONTAINING PROTEIN"/>
    <property type="match status" value="1"/>
</dbReference>
<keyword evidence="2" id="KW-0813">Transport</keyword>
<evidence type="ECO:0000256" key="3">
    <source>
        <dbReference type="ARBA" id="ARBA00022475"/>
    </source>
</evidence>
<name>A0ABN2LZI0_9MICO</name>
<organism evidence="9 10">
    <name type="scientific">Agromyces neolithicus</name>
    <dbReference type="NCBI Taxonomy" id="269420"/>
    <lineage>
        <taxon>Bacteria</taxon>
        <taxon>Bacillati</taxon>
        <taxon>Actinomycetota</taxon>
        <taxon>Actinomycetes</taxon>
        <taxon>Micrococcales</taxon>
        <taxon>Microbacteriaceae</taxon>
        <taxon>Agromyces</taxon>
    </lineage>
</organism>
<dbReference type="Gene3D" id="1.20.1250.20">
    <property type="entry name" value="MFS general substrate transporter like domains"/>
    <property type="match status" value="1"/>
</dbReference>
<feature type="transmembrane region" description="Helical" evidence="7">
    <location>
        <begin position="293"/>
        <end position="314"/>
    </location>
</feature>
<feature type="transmembrane region" description="Helical" evidence="7">
    <location>
        <begin position="413"/>
        <end position="434"/>
    </location>
</feature>
<proteinExistence type="predicted"/>
<dbReference type="Proteomes" id="UP001500002">
    <property type="component" value="Unassembled WGS sequence"/>
</dbReference>
<feature type="transmembrane region" description="Helical" evidence="7">
    <location>
        <begin position="73"/>
        <end position="96"/>
    </location>
</feature>
<keyword evidence="10" id="KW-1185">Reference proteome</keyword>
<dbReference type="RefSeq" id="WP_344294205.1">
    <property type="nucleotide sequence ID" value="NZ_BAAANJ010000004.1"/>
</dbReference>
<feature type="transmembrane region" description="Helical" evidence="7">
    <location>
        <begin position="41"/>
        <end position="67"/>
    </location>
</feature>
<evidence type="ECO:0000256" key="7">
    <source>
        <dbReference type="SAM" id="Phobius"/>
    </source>
</evidence>
<dbReference type="EMBL" id="BAAANJ010000004">
    <property type="protein sequence ID" value="GAA1804453.1"/>
    <property type="molecule type" value="Genomic_DNA"/>
</dbReference>
<dbReference type="InterPro" id="IPR010290">
    <property type="entry name" value="TM_effector"/>
</dbReference>
<keyword evidence="4 7" id="KW-0812">Transmembrane</keyword>
<sequence length="449" mass="44345">MTGATKTDAATSDIALDAAGGLDTGAARPPRPTGPRRRLPLIANLTAAFFSLGGNAIALVAIPIIALTQTGSALAAGVVGVFATVPLVIGGAFGGVLVDRFGYRASSIVADVASALTVLAIPVLHATIGLPFGALLALVFLGGLLDPPGDTAKTSITPDLAALARTPIARAAGAQSAVQRTAMMVGAGAAGALVALLGPMPALVVDAGGFLISALLVLCFVPRRVAASDSLEIDGAHEQSDAPGRGFVAGIRFVVTSPLLRAIVVLVTLTNAIDAAGMMVLKPLYATEVLGDPALLGFMVGCFAAGALSGSALFGVVGHRFSGRVMFATCFVLAGAPPYLAMAAGAPVAVLLPVLAASGLAAGALNPMISTAMYGLVPNGMRARVFGATTAGVAATMPLGAFLGGFAAQQVGLVPTLVACGLLYIALGSSPLYLRSFGGLAAARGARAD</sequence>
<dbReference type="CDD" id="cd06173">
    <property type="entry name" value="MFS_MefA_like"/>
    <property type="match status" value="1"/>
</dbReference>
<reference evidence="9 10" key="1">
    <citation type="journal article" date="2019" name="Int. J. Syst. Evol. Microbiol.">
        <title>The Global Catalogue of Microorganisms (GCM) 10K type strain sequencing project: providing services to taxonomists for standard genome sequencing and annotation.</title>
        <authorList>
            <consortium name="The Broad Institute Genomics Platform"/>
            <consortium name="The Broad Institute Genome Sequencing Center for Infectious Disease"/>
            <person name="Wu L."/>
            <person name="Ma J."/>
        </authorList>
    </citation>
    <scope>NUCLEOTIDE SEQUENCE [LARGE SCALE GENOMIC DNA]</scope>
    <source>
        <strain evidence="9 10">JCM 14322</strain>
    </source>
</reference>
<comment type="subcellular location">
    <subcellularLocation>
        <location evidence="1">Cell membrane</location>
        <topology evidence="1">Multi-pass membrane protein</topology>
    </subcellularLocation>
</comment>
<comment type="caution">
    <text evidence="9">The sequence shown here is derived from an EMBL/GenBank/DDBJ whole genome shotgun (WGS) entry which is preliminary data.</text>
</comment>
<keyword evidence="3" id="KW-1003">Cell membrane</keyword>
<feature type="transmembrane region" description="Helical" evidence="7">
    <location>
        <begin position="259"/>
        <end position="281"/>
    </location>
</feature>
<dbReference type="PROSITE" id="PS50850">
    <property type="entry name" value="MFS"/>
    <property type="match status" value="1"/>
</dbReference>
<evidence type="ECO:0000256" key="1">
    <source>
        <dbReference type="ARBA" id="ARBA00004651"/>
    </source>
</evidence>
<dbReference type="SUPFAM" id="SSF103473">
    <property type="entry name" value="MFS general substrate transporter"/>
    <property type="match status" value="1"/>
</dbReference>
<feature type="transmembrane region" description="Helical" evidence="7">
    <location>
        <begin position="108"/>
        <end position="141"/>
    </location>
</feature>
<dbReference type="PANTHER" id="PTHR23513">
    <property type="entry name" value="INTEGRAL MEMBRANE EFFLUX PROTEIN-RELATED"/>
    <property type="match status" value="1"/>
</dbReference>
<evidence type="ECO:0000256" key="6">
    <source>
        <dbReference type="ARBA" id="ARBA00023136"/>
    </source>
</evidence>
<dbReference type="Pfam" id="PF05977">
    <property type="entry name" value="MFS_3"/>
    <property type="match status" value="1"/>
</dbReference>
<protein>
    <submittedName>
        <fullName evidence="9">Macrolide resistance MFS transporter Mrx(A)</fullName>
    </submittedName>
</protein>